<feature type="transmembrane region" description="Helical" evidence="8">
    <location>
        <begin position="292"/>
        <end position="311"/>
    </location>
</feature>
<evidence type="ECO:0000256" key="2">
    <source>
        <dbReference type="ARBA" id="ARBA00022448"/>
    </source>
</evidence>
<dbReference type="GO" id="GO:0016020">
    <property type="term" value="C:membrane"/>
    <property type="evidence" value="ECO:0007669"/>
    <property type="project" value="UniProtKB-SubCell"/>
</dbReference>
<evidence type="ECO:0000256" key="5">
    <source>
        <dbReference type="ARBA" id="ARBA00023065"/>
    </source>
</evidence>
<comment type="caution">
    <text evidence="9">The sequence shown here is derived from an EMBL/GenBank/DDBJ whole genome shotgun (WGS) entry which is preliminary data.</text>
</comment>
<gene>
    <name evidence="9" type="ORF">HYH03_012736</name>
</gene>
<keyword evidence="5" id="KW-0406">Ion transport</keyword>
<evidence type="ECO:0000256" key="6">
    <source>
        <dbReference type="ARBA" id="ARBA00023136"/>
    </source>
</evidence>
<evidence type="ECO:0000313" key="10">
    <source>
        <dbReference type="Proteomes" id="UP000612055"/>
    </source>
</evidence>
<feature type="transmembrane region" description="Helical" evidence="8">
    <location>
        <begin position="55"/>
        <end position="74"/>
    </location>
</feature>
<organism evidence="9 10">
    <name type="scientific">Edaphochlamys debaryana</name>
    <dbReference type="NCBI Taxonomy" id="47281"/>
    <lineage>
        <taxon>Eukaryota</taxon>
        <taxon>Viridiplantae</taxon>
        <taxon>Chlorophyta</taxon>
        <taxon>core chlorophytes</taxon>
        <taxon>Chlorophyceae</taxon>
        <taxon>CS clade</taxon>
        <taxon>Chlamydomonadales</taxon>
        <taxon>Chlamydomonadales incertae sedis</taxon>
        <taxon>Edaphochlamys</taxon>
    </lineage>
</organism>
<proteinExistence type="predicted"/>
<reference evidence="9" key="1">
    <citation type="journal article" date="2020" name="bioRxiv">
        <title>Comparative genomics of Chlamydomonas.</title>
        <authorList>
            <person name="Craig R.J."/>
            <person name="Hasan A.R."/>
            <person name="Ness R.W."/>
            <person name="Keightley P.D."/>
        </authorList>
    </citation>
    <scope>NUCLEOTIDE SEQUENCE</scope>
    <source>
        <strain evidence="9">CCAP 11/70</strain>
    </source>
</reference>
<feature type="compositionally biased region" description="Polar residues" evidence="7">
    <location>
        <begin position="440"/>
        <end position="459"/>
    </location>
</feature>
<feature type="transmembrane region" description="Helical" evidence="8">
    <location>
        <begin position="317"/>
        <end position="335"/>
    </location>
</feature>
<evidence type="ECO:0000256" key="8">
    <source>
        <dbReference type="SAM" id="Phobius"/>
    </source>
</evidence>
<keyword evidence="6 8" id="KW-0472">Membrane</keyword>
<dbReference type="OrthoDB" id="1368at2759"/>
<dbReference type="Pfam" id="PF25539">
    <property type="entry name" value="Bestrophin_2"/>
    <property type="match status" value="2"/>
</dbReference>
<evidence type="ECO:0000256" key="3">
    <source>
        <dbReference type="ARBA" id="ARBA00022692"/>
    </source>
</evidence>
<evidence type="ECO:0000313" key="9">
    <source>
        <dbReference type="EMBL" id="KAG2488737.1"/>
    </source>
</evidence>
<name>A0A835XSA6_9CHLO</name>
<feature type="compositionally biased region" description="Gly residues" evidence="7">
    <location>
        <begin position="473"/>
        <end position="482"/>
    </location>
</feature>
<dbReference type="GO" id="GO:0005254">
    <property type="term" value="F:chloride channel activity"/>
    <property type="evidence" value="ECO:0007669"/>
    <property type="project" value="InterPro"/>
</dbReference>
<sequence length="539" mass="57797">MILYENHYWGIPLLLHLYGSAFPRALLFASLAALETALLYQYAPTYITQSLKNPTIFQIFGFVVGFALVFRSSLSYNRFWEARTMLQTITGRLTYFVIETVAADLGSMNHDTATPEEMRAAHRFVTELCHLVSMLFALQLKNLRKDFDLSTVYKHKMSGPPPYLDAGAAMRGWRRLEVLGGRMFALNDIFNIHNPQQEAAMPVIGGLSEAEVARLSNLVPSLEMKGKGGMLNATRPFAIFAMINQLYIRRIADGGLRTLAPLVSRLGGIAEEAMAAYGHCTKLATTQFPFPWAQVVLAFLAIMALTLPFVVTCFVDQLWMGVCMTFIVVLTYWSLNEVATEMEDPFGFDPNDLPLARYAFDFNNGILCAVQQLRPPYFDALDAEAEALAGQGKPAPVAEGSSRHHPGPQRSPSAAPLLGDALPSAASLEAHGPGAPAFGTCSSKGPTRWSPSEPGQQRATILVTAASPSPSGSGLGAGAGEEGGPRSPRGAEISAAPPSRAASGLPSRRGSLTAGAAAGDGPSPPRGAARRSAVLPVNT</sequence>
<keyword evidence="4 8" id="KW-1133">Transmembrane helix</keyword>
<protein>
    <submittedName>
        <fullName evidence="9">Uncharacterized protein</fullName>
    </submittedName>
</protein>
<evidence type="ECO:0000256" key="4">
    <source>
        <dbReference type="ARBA" id="ARBA00022989"/>
    </source>
</evidence>
<evidence type="ECO:0000256" key="7">
    <source>
        <dbReference type="SAM" id="MobiDB-lite"/>
    </source>
</evidence>
<keyword evidence="10" id="KW-1185">Reference proteome</keyword>
<feature type="region of interest" description="Disordered" evidence="7">
    <location>
        <begin position="389"/>
        <end position="539"/>
    </location>
</feature>
<accession>A0A835XSA6</accession>
<keyword evidence="3 8" id="KW-0812">Transmembrane</keyword>
<comment type="subcellular location">
    <subcellularLocation>
        <location evidence="1">Membrane</location>
        <topology evidence="1">Multi-pass membrane protein</topology>
    </subcellularLocation>
</comment>
<dbReference type="PANTHER" id="PTHR33281:SF20">
    <property type="match status" value="1"/>
</dbReference>
<feature type="compositionally biased region" description="Low complexity" evidence="7">
    <location>
        <begin position="514"/>
        <end position="533"/>
    </location>
</feature>
<dbReference type="EMBL" id="JAEHOE010000080">
    <property type="protein sequence ID" value="KAG2488737.1"/>
    <property type="molecule type" value="Genomic_DNA"/>
</dbReference>
<evidence type="ECO:0000256" key="1">
    <source>
        <dbReference type="ARBA" id="ARBA00004141"/>
    </source>
</evidence>
<dbReference type="InterPro" id="IPR044669">
    <property type="entry name" value="YneE/VCCN1/2-like"/>
</dbReference>
<feature type="transmembrane region" description="Helical" evidence="8">
    <location>
        <begin position="21"/>
        <end position="43"/>
    </location>
</feature>
<keyword evidence="2" id="KW-0813">Transport</keyword>
<dbReference type="Proteomes" id="UP000612055">
    <property type="component" value="Unassembled WGS sequence"/>
</dbReference>
<dbReference type="PANTHER" id="PTHR33281">
    <property type="entry name" value="UPF0187 PROTEIN YNEE"/>
    <property type="match status" value="1"/>
</dbReference>
<dbReference type="AlphaFoldDB" id="A0A835XSA6"/>